<sequence length="336" mass="35731">MALIIRDYSAEDADAVAALLHEVLPYLVTTPPGVHAQVTAAPARQRYRALLAEEDGRLVGCARVGLFADSSDAGLGFANLNVVRSARGRGVGSALLAAAEAHLASIGARTAYCYAEDAPAAHRFAARYGYRRGRSSRFLRLDLGAELPAVPEPAAGTGTVRLLPAAHWTDDPRPLYEADLESFQDEPSDVASDSLSYEDWRRITWDRPEFDAALTTVAEVDGQVAALVIAHTDGGARYFSAGTGTRRAFRGRGLAKAAKAHSLHLARAAGYRTAFTGNDDGNAPMLAVNRWLGYRTCATEVRYFRDLADGDTADRDSTDGDSTGTAGSEPAVTASD</sequence>
<dbReference type="PANTHER" id="PTHR43877">
    <property type="entry name" value="AMINOALKYLPHOSPHONATE N-ACETYLTRANSFERASE-RELATED-RELATED"/>
    <property type="match status" value="1"/>
</dbReference>
<feature type="domain" description="N-acetyltransferase" evidence="4">
    <location>
        <begin position="170"/>
        <end position="314"/>
    </location>
</feature>
<organism evidence="5 6">
    <name type="scientific">Actinacidiphila polyblastidii</name>
    <dbReference type="NCBI Taxonomy" id="3110430"/>
    <lineage>
        <taxon>Bacteria</taxon>
        <taxon>Bacillati</taxon>
        <taxon>Actinomycetota</taxon>
        <taxon>Actinomycetes</taxon>
        <taxon>Kitasatosporales</taxon>
        <taxon>Streptomycetaceae</taxon>
        <taxon>Actinacidiphila</taxon>
    </lineage>
</organism>
<dbReference type="EC" id="2.3.1.-" evidence="5"/>
<dbReference type="InterPro" id="IPR050832">
    <property type="entry name" value="Bact_Acetyltransf"/>
</dbReference>
<evidence type="ECO:0000313" key="6">
    <source>
        <dbReference type="Proteomes" id="UP001344658"/>
    </source>
</evidence>
<dbReference type="PANTHER" id="PTHR43877:SF1">
    <property type="entry name" value="ACETYLTRANSFERASE"/>
    <property type="match status" value="1"/>
</dbReference>
<dbReference type="GO" id="GO:0016746">
    <property type="term" value="F:acyltransferase activity"/>
    <property type="evidence" value="ECO:0007669"/>
    <property type="project" value="UniProtKB-KW"/>
</dbReference>
<proteinExistence type="predicted"/>
<dbReference type="RefSeq" id="WP_330799724.1">
    <property type="nucleotide sequence ID" value="NZ_JAZEWV010000038.1"/>
</dbReference>
<dbReference type="Pfam" id="PF13508">
    <property type="entry name" value="Acetyltransf_7"/>
    <property type="match status" value="1"/>
</dbReference>
<comment type="caution">
    <text evidence="5">The sequence shown here is derived from an EMBL/GenBank/DDBJ whole genome shotgun (WGS) entry which is preliminary data.</text>
</comment>
<keyword evidence="1 5" id="KW-0808">Transferase</keyword>
<keyword evidence="2 5" id="KW-0012">Acyltransferase</keyword>
<dbReference type="SUPFAM" id="SSF55729">
    <property type="entry name" value="Acyl-CoA N-acyltransferases (Nat)"/>
    <property type="match status" value="2"/>
</dbReference>
<dbReference type="CDD" id="cd04301">
    <property type="entry name" value="NAT_SF"/>
    <property type="match status" value="2"/>
</dbReference>
<dbReference type="EMBL" id="JAZEWV010000038">
    <property type="protein sequence ID" value="MEE4546021.1"/>
    <property type="molecule type" value="Genomic_DNA"/>
</dbReference>
<dbReference type="PROSITE" id="PS51186">
    <property type="entry name" value="GNAT"/>
    <property type="match status" value="2"/>
</dbReference>
<evidence type="ECO:0000259" key="4">
    <source>
        <dbReference type="PROSITE" id="PS51186"/>
    </source>
</evidence>
<reference evidence="5 6" key="1">
    <citation type="submission" date="2023-12" db="EMBL/GenBank/DDBJ databases">
        <title>Streptomyces sp. V4-01.</title>
        <authorList>
            <person name="Somphong A."/>
            <person name="Phongsopitanun W."/>
        </authorList>
    </citation>
    <scope>NUCLEOTIDE SEQUENCE [LARGE SCALE GENOMIC DNA]</scope>
    <source>
        <strain evidence="5 6">V4-01</strain>
    </source>
</reference>
<dbReference type="Gene3D" id="3.40.630.30">
    <property type="match status" value="1"/>
</dbReference>
<dbReference type="Pfam" id="PF00583">
    <property type="entry name" value="Acetyltransf_1"/>
    <property type="match status" value="1"/>
</dbReference>
<dbReference type="InterPro" id="IPR016181">
    <property type="entry name" value="Acyl_CoA_acyltransferase"/>
</dbReference>
<evidence type="ECO:0000256" key="2">
    <source>
        <dbReference type="ARBA" id="ARBA00023315"/>
    </source>
</evidence>
<evidence type="ECO:0000256" key="1">
    <source>
        <dbReference type="ARBA" id="ARBA00022679"/>
    </source>
</evidence>
<evidence type="ECO:0000256" key="3">
    <source>
        <dbReference type="SAM" id="MobiDB-lite"/>
    </source>
</evidence>
<accession>A0ABU7PJL6</accession>
<keyword evidence="6" id="KW-1185">Reference proteome</keyword>
<protein>
    <submittedName>
        <fullName evidence="5">GNAT family N-acetyltransferase</fullName>
        <ecNumber evidence="5">2.3.1.-</ecNumber>
    </submittedName>
</protein>
<feature type="domain" description="N-acetyltransferase" evidence="4">
    <location>
        <begin position="3"/>
        <end position="153"/>
    </location>
</feature>
<dbReference type="InterPro" id="IPR000182">
    <property type="entry name" value="GNAT_dom"/>
</dbReference>
<name>A0ABU7PJL6_9ACTN</name>
<feature type="region of interest" description="Disordered" evidence="3">
    <location>
        <begin position="310"/>
        <end position="336"/>
    </location>
</feature>
<evidence type="ECO:0000313" key="5">
    <source>
        <dbReference type="EMBL" id="MEE4546021.1"/>
    </source>
</evidence>
<gene>
    <name evidence="5" type="ORF">V2S66_29140</name>
</gene>
<dbReference type="Proteomes" id="UP001344658">
    <property type="component" value="Unassembled WGS sequence"/>
</dbReference>